<evidence type="ECO:0000313" key="1">
    <source>
        <dbReference type="EMBL" id="KAJ1934758.1"/>
    </source>
</evidence>
<protein>
    <submittedName>
        <fullName evidence="1">Uncharacterized protein</fullName>
    </submittedName>
</protein>
<name>A0ACC1J2H2_9FUNG</name>
<dbReference type="EMBL" id="JANBPW010004508">
    <property type="protein sequence ID" value="KAJ1934758.1"/>
    <property type="molecule type" value="Genomic_DNA"/>
</dbReference>
<organism evidence="1 2">
    <name type="scientific">Linderina macrospora</name>
    <dbReference type="NCBI Taxonomy" id="4868"/>
    <lineage>
        <taxon>Eukaryota</taxon>
        <taxon>Fungi</taxon>
        <taxon>Fungi incertae sedis</taxon>
        <taxon>Zoopagomycota</taxon>
        <taxon>Kickxellomycotina</taxon>
        <taxon>Kickxellomycetes</taxon>
        <taxon>Kickxellales</taxon>
        <taxon>Kickxellaceae</taxon>
        <taxon>Linderina</taxon>
    </lineage>
</organism>
<dbReference type="Proteomes" id="UP001150603">
    <property type="component" value="Unassembled WGS sequence"/>
</dbReference>
<sequence>MSTSGPSSASKPVEEKVLPMSRTLKQMKVRHGLYRIATELRQRLWFPDWISLPFRANISNGIFPT</sequence>
<keyword evidence="2" id="KW-1185">Reference proteome</keyword>
<accession>A0ACC1J2H2</accession>
<gene>
    <name evidence="1" type="ORF">FBU59_005596</name>
</gene>
<comment type="caution">
    <text evidence="1">The sequence shown here is derived from an EMBL/GenBank/DDBJ whole genome shotgun (WGS) entry which is preliminary data.</text>
</comment>
<reference evidence="1" key="1">
    <citation type="submission" date="2022-07" db="EMBL/GenBank/DDBJ databases">
        <title>Phylogenomic reconstructions and comparative analyses of Kickxellomycotina fungi.</title>
        <authorList>
            <person name="Reynolds N.K."/>
            <person name="Stajich J.E."/>
            <person name="Barry K."/>
            <person name="Grigoriev I.V."/>
            <person name="Crous P."/>
            <person name="Smith M.E."/>
        </authorList>
    </citation>
    <scope>NUCLEOTIDE SEQUENCE</scope>
    <source>
        <strain evidence="1">NRRL 5244</strain>
    </source>
</reference>
<proteinExistence type="predicted"/>
<evidence type="ECO:0000313" key="2">
    <source>
        <dbReference type="Proteomes" id="UP001150603"/>
    </source>
</evidence>